<keyword evidence="1" id="KW-0175">Coiled coil</keyword>
<dbReference type="Proteomes" id="UP000887013">
    <property type="component" value="Unassembled WGS sequence"/>
</dbReference>
<dbReference type="OrthoDB" id="6419778at2759"/>
<name>A0A8X6N0R3_NEPPI</name>
<keyword evidence="3" id="KW-1185">Reference proteome</keyword>
<feature type="coiled-coil region" evidence="1">
    <location>
        <begin position="127"/>
        <end position="154"/>
    </location>
</feature>
<protein>
    <submittedName>
        <fullName evidence="2">Uncharacterized protein</fullName>
    </submittedName>
</protein>
<sequence length="201" mass="23292">MEGEALKIELNQEKCSLNKMSEEINSLVEKLTKAVEEMEATKLEYQKKDERLKLTQNKIQEMYILFLGDQDITEKLQAIYRTRRESTGRKVLSEEDVLESILQPKNKSLYFSKENKGKHGSNCLTNQQIHKQQLAELQQQVNDSQAVCSILQEQLKEVTDFLDQLLHIDISPKNIPALSLIKHYGKHLRTPAHVMCKRCHS</sequence>
<organism evidence="2 3">
    <name type="scientific">Nephila pilipes</name>
    <name type="common">Giant wood spider</name>
    <name type="synonym">Nephila maculata</name>
    <dbReference type="NCBI Taxonomy" id="299642"/>
    <lineage>
        <taxon>Eukaryota</taxon>
        <taxon>Metazoa</taxon>
        <taxon>Ecdysozoa</taxon>
        <taxon>Arthropoda</taxon>
        <taxon>Chelicerata</taxon>
        <taxon>Arachnida</taxon>
        <taxon>Araneae</taxon>
        <taxon>Araneomorphae</taxon>
        <taxon>Entelegynae</taxon>
        <taxon>Araneoidea</taxon>
        <taxon>Nephilidae</taxon>
        <taxon>Nephila</taxon>
    </lineage>
</organism>
<feature type="coiled-coil region" evidence="1">
    <location>
        <begin position="10"/>
        <end position="58"/>
    </location>
</feature>
<evidence type="ECO:0000256" key="1">
    <source>
        <dbReference type="SAM" id="Coils"/>
    </source>
</evidence>
<accession>A0A8X6N0R3</accession>
<proteinExistence type="predicted"/>
<dbReference type="EMBL" id="BMAW01052799">
    <property type="protein sequence ID" value="GFS87511.1"/>
    <property type="molecule type" value="Genomic_DNA"/>
</dbReference>
<evidence type="ECO:0000313" key="3">
    <source>
        <dbReference type="Proteomes" id="UP000887013"/>
    </source>
</evidence>
<comment type="caution">
    <text evidence="2">The sequence shown here is derived from an EMBL/GenBank/DDBJ whole genome shotgun (WGS) entry which is preliminary data.</text>
</comment>
<dbReference type="AlphaFoldDB" id="A0A8X6N0R3"/>
<reference evidence="2" key="1">
    <citation type="submission" date="2020-08" db="EMBL/GenBank/DDBJ databases">
        <title>Multicomponent nature underlies the extraordinary mechanical properties of spider dragline silk.</title>
        <authorList>
            <person name="Kono N."/>
            <person name="Nakamura H."/>
            <person name="Mori M."/>
            <person name="Yoshida Y."/>
            <person name="Ohtoshi R."/>
            <person name="Malay A.D."/>
            <person name="Moran D.A.P."/>
            <person name="Tomita M."/>
            <person name="Numata K."/>
            <person name="Arakawa K."/>
        </authorList>
    </citation>
    <scope>NUCLEOTIDE SEQUENCE</scope>
</reference>
<gene>
    <name evidence="2" type="primary">AVEN_154558_1</name>
    <name evidence="2" type="ORF">NPIL_36971</name>
</gene>
<evidence type="ECO:0000313" key="2">
    <source>
        <dbReference type="EMBL" id="GFS87511.1"/>
    </source>
</evidence>